<evidence type="ECO:0000259" key="2">
    <source>
        <dbReference type="Pfam" id="PF12680"/>
    </source>
</evidence>
<feature type="signal peptide" evidence="1">
    <location>
        <begin position="1"/>
        <end position="32"/>
    </location>
</feature>
<keyword evidence="1" id="KW-0732">Signal</keyword>
<feature type="chain" id="PRO_5038794262" description="SnoaL-like domain-containing protein" evidence="1">
    <location>
        <begin position="33"/>
        <end position="181"/>
    </location>
</feature>
<evidence type="ECO:0000313" key="4">
    <source>
        <dbReference type="Proteomes" id="UP000247892"/>
    </source>
</evidence>
<dbReference type="InterPro" id="IPR032710">
    <property type="entry name" value="NTF2-like_dom_sf"/>
</dbReference>
<protein>
    <recommendedName>
        <fullName evidence="2">SnoaL-like domain-containing protein</fullName>
    </recommendedName>
</protein>
<proteinExistence type="predicted"/>
<sequence length="181" mass="19797">MLKGLTVRRTKRLLVLLLALAATLSLGTAATAGGRGELDQPRERLTERRTQEFLHALEREDVAALTAMVTADVTLTHPITFSGNQEPDGAYVGRAQVAGYFQQVADTMGRIEFTGERISVMAGGETSIVEAKGDFLTADGRPYRNVYLFRLDWERGRIADVAEYGNPITYCQTFPVAPVCG</sequence>
<keyword evidence="4" id="KW-1185">Reference proteome</keyword>
<evidence type="ECO:0000256" key="1">
    <source>
        <dbReference type="SAM" id="SignalP"/>
    </source>
</evidence>
<dbReference type="RefSeq" id="WP_110334612.1">
    <property type="nucleotide sequence ID" value="NZ_MASU01000002.1"/>
</dbReference>
<reference evidence="3 4" key="1">
    <citation type="submission" date="2016-07" db="EMBL/GenBank/DDBJ databases">
        <title>Draft genome sequence of Prauserella sp. YIM 121212, isolated from alkaline soil.</title>
        <authorList>
            <person name="Ruckert C."/>
            <person name="Albersmeier A."/>
            <person name="Jiang C.-L."/>
            <person name="Jiang Y."/>
            <person name="Kalinowski J."/>
            <person name="Schneider O."/>
            <person name="Winkler A."/>
            <person name="Zotchev S.B."/>
        </authorList>
    </citation>
    <scope>NUCLEOTIDE SEQUENCE [LARGE SCALE GENOMIC DNA]</scope>
    <source>
        <strain evidence="3 4">YIM 121212</strain>
    </source>
</reference>
<dbReference type="Pfam" id="PF12680">
    <property type="entry name" value="SnoaL_2"/>
    <property type="match status" value="1"/>
</dbReference>
<dbReference type="Gene3D" id="3.10.450.50">
    <property type="match status" value="1"/>
</dbReference>
<dbReference type="OrthoDB" id="3436119at2"/>
<dbReference type="Proteomes" id="UP000247892">
    <property type="component" value="Unassembled WGS sequence"/>
</dbReference>
<name>A0A318M4M3_9PSEU</name>
<comment type="caution">
    <text evidence="3">The sequence shown here is derived from an EMBL/GenBank/DDBJ whole genome shotgun (WGS) entry which is preliminary data.</text>
</comment>
<dbReference type="AlphaFoldDB" id="A0A318M4M3"/>
<dbReference type="EMBL" id="MASU01000002">
    <property type="protein sequence ID" value="PXY37736.1"/>
    <property type="molecule type" value="Genomic_DNA"/>
</dbReference>
<evidence type="ECO:0000313" key="3">
    <source>
        <dbReference type="EMBL" id="PXY37736.1"/>
    </source>
</evidence>
<dbReference type="SUPFAM" id="SSF54427">
    <property type="entry name" value="NTF2-like"/>
    <property type="match status" value="1"/>
</dbReference>
<accession>A0A318M4M3</accession>
<organism evidence="3 4">
    <name type="scientific">Prauserella flavalba</name>
    <dbReference type="NCBI Taxonomy" id="1477506"/>
    <lineage>
        <taxon>Bacteria</taxon>
        <taxon>Bacillati</taxon>
        <taxon>Actinomycetota</taxon>
        <taxon>Actinomycetes</taxon>
        <taxon>Pseudonocardiales</taxon>
        <taxon>Pseudonocardiaceae</taxon>
        <taxon>Prauserella</taxon>
    </lineage>
</organism>
<gene>
    <name evidence="3" type="ORF">BA062_03705</name>
</gene>
<dbReference type="InterPro" id="IPR037401">
    <property type="entry name" value="SnoaL-like"/>
</dbReference>
<feature type="domain" description="SnoaL-like" evidence="2">
    <location>
        <begin position="51"/>
        <end position="160"/>
    </location>
</feature>